<feature type="domain" description="TonB-dependent receptor plug" evidence="14">
    <location>
        <begin position="52"/>
        <end position="163"/>
    </location>
</feature>
<dbReference type="RefSeq" id="WP_275707591.1">
    <property type="nucleotide sequence ID" value="NZ_JAKLTN010000001.1"/>
</dbReference>
<evidence type="ECO:0000256" key="2">
    <source>
        <dbReference type="ARBA" id="ARBA00009810"/>
    </source>
</evidence>
<evidence type="ECO:0000256" key="5">
    <source>
        <dbReference type="ARBA" id="ARBA00022692"/>
    </source>
</evidence>
<keyword evidence="7 12" id="KW-0798">TonB box</keyword>
<dbReference type="InterPro" id="IPR039426">
    <property type="entry name" value="TonB-dep_rcpt-like"/>
</dbReference>
<comment type="subcellular location">
    <subcellularLocation>
        <location evidence="1 11">Cell outer membrane</location>
        <topology evidence="1 11">Multi-pass membrane protein</topology>
    </subcellularLocation>
</comment>
<sequence length="670" mass="74646">MLSRCVSADQLGLGLLLFSSLAFGQHVSPIELSLDDLASVQISSVSKYVQPTREAPAAVEVISRAEISRYGWRTLSEALNSLPGLYNTNDRAYDYLGGRGFAVPGDYNTRYLLLIDGSRVNDYVYGQASIGRDFSLDMALIERIEFVPGPGSAIYGGNAIFGVINVITRRGNDISPLAVSSLASSDGWREGRIAGSQRYESGAVVTLSYSAANRAGSDTRYDDPGNQLLIAGGQPSPDGIARDLDHERVRRLLGRYEYGGLTISGRYAERNVQPSSALYGTLFNDPALQLKDGIAGLTGRYQRRISDDSRFELRLDYSRVTYKGTYPYESGAGVRYLNEDRTVGTSWQGDFRYFYSGLEAHQWLFGVEGQTLNARQRNDNLNGLANPAINIVSNAERLGFYVQDEWRFAPDWRLSLGVRHDRPSEAEAMTSPRVGLVWLPNPATSLKLLYGQAYRLPVPYERDYANGMDYLSNTSLKPEEISTLEAVWEQRFGYAHSLRLAVFDYILKRLISLQQLPGNLFQYQNGEQVKAHGVETSWHTKWPSGARIDASLAYTRTADVHGDALNNAPRWLGKLRGMLPVWRNNWWLALESCASTRTDYVWNGQQLRQPAGGLVNLTLTGERVWAGLDIQLRIRNLFDRRFAYPASDEVASPSVPGFGRVGELGFSYAF</sequence>
<evidence type="ECO:0000256" key="12">
    <source>
        <dbReference type="RuleBase" id="RU003357"/>
    </source>
</evidence>
<dbReference type="SUPFAM" id="SSF56935">
    <property type="entry name" value="Porins"/>
    <property type="match status" value="1"/>
</dbReference>
<reference evidence="15" key="1">
    <citation type="submission" date="2022-01" db="EMBL/GenBank/DDBJ databases">
        <authorList>
            <person name="Jo J.-H."/>
            <person name="Im W.-T."/>
        </authorList>
    </citation>
    <scope>NUCLEOTIDE SEQUENCE</scope>
    <source>
        <strain evidence="15">XY25</strain>
    </source>
</reference>
<keyword evidence="6" id="KW-0732">Signal</keyword>
<dbReference type="Proteomes" id="UP001165384">
    <property type="component" value="Unassembled WGS sequence"/>
</dbReference>
<evidence type="ECO:0000256" key="3">
    <source>
        <dbReference type="ARBA" id="ARBA00022448"/>
    </source>
</evidence>
<evidence type="ECO:0000256" key="9">
    <source>
        <dbReference type="ARBA" id="ARBA00023170"/>
    </source>
</evidence>
<evidence type="ECO:0000256" key="10">
    <source>
        <dbReference type="ARBA" id="ARBA00023237"/>
    </source>
</evidence>
<evidence type="ECO:0000313" key="16">
    <source>
        <dbReference type="Proteomes" id="UP001165384"/>
    </source>
</evidence>
<dbReference type="EMBL" id="JAKLTN010000001">
    <property type="protein sequence ID" value="MCG2576056.1"/>
    <property type="molecule type" value="Genomic_DNA"/>
</dbReference>
<keyword evidence="10 11" id="KW-0998">Cell outer membrane</keyword>
<organism evidence="15 16">
    <name type="scientific">Dechloromonas hankyongensis</name>
    <dbReference type="NCBI Taxonomy" id="2908002"/>
    <lineage>
        <taxon>Bacteria</taxon>
        <taxon>Pseudomonadati</taxon>
        <taxon>Pseudomonadota</taxon>
        <taxon>Betaproteobacteria</taxon>
        <taxon>Rhodocyclales</taxon>
        <taxon>Azonexaceae</taxon>
        <taxon>Dechloromonas</taxon>
    </lineage>
</organism>
<dbReference type="Pfam" id="PF00593">
    <property type="entry name" value="TonB_dep_Rec_b-barrel"/>
    <property type="match status" value="1"/>
</dbReference>
<evidence type="ECO:0000256" key="4">
    <source>
        <dbReference type="ARBA" id="ARBA00022452"/>
    </source>
</evidence>
<comment type="similarity">
    <text evidence="2 11 12">Belongs to the TonB-dependent receptor family.</text>
</comment>
<protein>
    <submittedName>
        <fullName evidence="15">TonB-dependent receptor</fullName>
    </submittedName>
</protein>
<dbReference type="InterPro" id="IPR012910">
    <property type="entry name" value="Plug_dom"/>
</dbReference>
<keyword evidence="16" id="KW-1185">Reference proteome</keyword>
<dbReference type="PROSITE" id="PS52016">
    <property type="entry name" value="TONB_DEPENDENT_REC_3"/>
    <property type="match status" value="1"/>
</dbReference>
<evidence type="ECO:0000256" key="1">
    <source>
        <dbReference type="ARBA" id="ARBA00004571"/>
    </source>
</evidence>
<keyword evidence="4 11" id="KW-1134">Transmembrane beta strand</keyword>
<feature type="domain" description="TonB-dependent receptor-like beta-barrel" evidence="13">
    <location>
        <begin position="257"/>
        <end position="637"/>
    </location>
</feature>
<keyword evidence="9 15" id="KW-0675">Receptor</keyword>
<dbReference type="Pfam" id="PF07715">
    <property type="entry name" value="Plug"/>
    <property type="match status" value="1"/>
</dbReference>
<evidence type="ECO:0000256" key="6">
    <source>
        <dbReference type="ARBA" id="ARBA00022729"/>
    </source>
</evidence>
<dbReference type="PANTHER" id="PTHR30069:SF29">
    <property type="entry name" value="HEMOGLOBIN AND HEMOGLOBIN-HAPTOGLOBIN-BINDING PROTEIN 1-RELATED"/>
    <property type="match status" value="1"/>
</dbReference>
<dbReference type="Gene3D" id="2.170.130.10">
    <property type="entry name" value="TonB-dependent receptor, plug domain"/>
    <property type="match status" value="1"/>
</dbReference>
<evidence type="ECO:0000256" key="11">
    <source>
        <dbReference type="PROSITE-ProRule" id="PRU01360"/>
    </source>
</evidence>
<evidence type="ECO:0000256" key="7">
    <source>
        <dbReference type="ARBA" id="ARBA00023077"/>
    </source>
</evidence>
<proteinExistence type="inferred from homology"/>
<dbReference type="PANTHER" id="PTHR30069">
    <property type="entry name" value="TONB-DEPENDENT OUTER MEMBRANE RECEPTOR"/>
    <property type="match status" value="1"/>
</dbReference>
<evidence type="ECO:0000313" key="15">
    <source>
        <dbReference type="EMBL" id="MCG2576056.1"/>
    </source>
</evidence>
<comment type="caution">
    <text evidence="15">The sequence shown here is derived from an EMBL/GenBank/DDBJ whole genome shotgun (WGS) entry which is preliminary data.</text>
</comment>
<dbReference type="InterPro" id="IPR036942">
    <property type="entry name" value="Beta-barrel_TonB_sf"/>
</dbReference>
<keyword evidence="5 11" id="KW-0812">Transmembrane</keyword>
<dbReference type="InterPro" id="IPR000531">
    <property type="entry name" value="Beta-barrel_TonB"/>
</dbReference>
<evidence type="ECO:0000259" key="14">
    <source>
        <dbReference type="Pfam" id="PF07715"/>
    </source>
</evidence>
<dbReference type="Gene3D" id="2.40.170.20">
    <property type="entry name" value="TonB-dependent receptor, beta-barrel domain"/>
    <property type="match status" value="1"/>
</dbReference>
<gene>
    <name evidence="15" type="ORF">LZ012_03495</name>
</gene>
<keyword evidence="3 11" id="KW-0813">Transport</keyword>
<evidence type="ECO:0000256" key="8">
    <source>
        <dbReference type="ARBA" id="ARBA00023136"/>
    </source>
</evidence>
<evidence type="ECO:0000259" key="13">
    <source>
        <dbReference type="Pfam" id="PF00593"/>
    </source>
</evidence>
<name>A0ABS9JYT1_9RHOO</name>
<accession>A0ABS9JYT1</accession>
<dbReference type="InterPro" id="IPR037066">
    <property type="entry name" value="Plug_dom_sf"/>
</dbReference>
<keyword evidence="8 11" id="KW-0472">Membrane</keyword>